<reference evidence="1 2" key="2">
    <citation type="journal article" date="2018" name="New Phytol.">
        <title>High intraspecific genome diversity in the model arbuscular mycorrhizal symbiont Rhizophagus irregularis.</title>
        <authorList>
            <person name="Chen E.C.H."/>
            <person name="Morin E."/>
            <person name="Beaudet D."/>
            <person name="Noel J."/>
            <person name="Yildirir G."/>
            <person name="Ndikumana S."/>
            <person name="Charron P."/>
            <person name="St-Onge C."/>
            <person name="Giorgi J."/>
            <person name="Kruger M."/>
            <person name="Marton T."/>
            <person name="Ropars J."/>
            <person name="Grigoriev I.V."/>
            <person name="Hainaut M."/>
            <person name="Henrissat B."/>
            <person name="Roux C."/>
            <person name="Martin F."/>
            <person name="Corradi N."/>
        </authorList>
    </citation>
    <scope>NUCLEOTIDE SEQUENCE [LARGE SCALE GENOMIC DNA]</scope>
    <source>
        <strain evidence="1 2">DAOM 197198</strain>
    </source>
</reference>
<keyword evidence="2" id="KW-1185">Reference proteome</keyword>
<dbReference type="AlphaFoldDB" id="A0A2P4Q9K0"/>
<dbReference type="Proteomes" id="UP000018888">
    <property type="component" value="Unassembled WGS sequence"/>
</dbReference>
<organism evidence="1 2">
    <name type="scientific">Rhizophagus irregularis (strain DAOM 181602 / DAOM 197198 / MUCL 43194)</name>
    <name type="common">Arbuscular mycorrhizal fungus</name>
    <name type="synonym">Glomus intraradices</name>
    <dbReference type="NCBI Taxonomy" id="747089"/>
    <lineage>
        <taxon>Eukaryota</taxon>
        <taxon>Fungi</taxon>
        <taxon>Fungi incertae sedis</taxon>
        <taxon>Mucoromycota</taxon>
        <taxon>Glomeromycotina</taxon>
        <taxon>Glomeromycetes</taxon>
        <taxon>Glomerales</taxon>
        <taxon>Glomeraceae</taxon>
        <taxon>Rhizophagus</taxon>
    </lineage>
</organism>
<gene>
    <name evidence="1" type="ORF">GLOIN_2v1771509</name>
</gene>
<evidence type="ECO:0000313" key="2">
    <source>
        <dbReference type="Proteomes" id="UP000018888"/>
    </source>
</evidence>
<proteinExistence type="predicted"/>
<evidence type="ECO:0000313" key="1">
    <source>
        <dbReference type="EMBL" id="POG74296.1"/>
    </source>
</evidence>
<comment type="caution">
    <text evidence="1">The sequence shown here is derived from an EMBL/GenBank/DDBJ whole genome shotgun (WGS) entry which is preliminary data.</text>
</comment>
<dbReference type="EMBL" id="AUPC02000073">
    <property type="protein sequence ID" value="POG74296.1"/>
    <property type="molecule type" value="Genomic_DNA"/>
</dbReference>
<name>A0A2P4Q9K0_RHIID</name>
<protein>
    <submittedName>
        <fullName evidence="1">Uncharacterized protein</fullName>
    </submittedName>
</protein>
<sequence length="101" mass="12039">MAEYKEDILKKQYISVKEMKFLIDQVSSKTGYNILKKEIFINHSFDKKHFYELRKKKKSLFDLEDNIVTEKSISFSKEAKIENIMQILEVLKISEQVNLAF</sequence>
<accession>A0A2P4Q9K0</accession>
<reference evidence="1 2" key="1">
    <citation type="journal article" date="2013" name="Proc. Natl. Acad. Sci. U.S.A.">
        <title>Genome of an arbuscular mycorrhizal fungus provides insight into the oldest plant symbiosis.</title>
        <authorList>
            <person name="Tisserant E."/>
            <person name="Malbreil M."/>
            <person name="Kuo A."/>
            <person name="Kohler A."/>
            <person name="Symeonidi A."/>
            <person name="Balestrini R."/>
            <person name="Charron P."/>
            <person name="Duensing N."/>
            <person name="Frei Dit Frey N."/>
            <person name="Gianinazzi-Pearson V."/>
            <person name="Gilbert L.B."/>
            <person name="Handa Y."/>
            <person name="Herr J.R."/>
            <person name="Hijri M."/>
            <person name="Koul R."/>
            <person name="Kawaguchi M."/>
            <person name="Krajinski F."/>
            <person name="Lammers P.J."/>
            <person name="Masclaux F.G."/>
            <person name="Murat C."/>
            <person name="Morin E."/>
            <person name="Ndikumana S."/>
            <person name="Pagni M."/>
            <person name="Petitpierre D."/>
            <person name="Requena N."/>
            <person name="Rosikiewicz P."/>
            <person name="Riley R."/>
            <person name="Saito K."/>
            <person name="San Clemente H."/>
            <person name="Shapiro H."/>
            <person name="van Tuinen D."/>
            <person name="Becard G."/>
            <person name="Bonfante P."/>
            <person name="Paszkowski U."/>
            <person name="Shachar-Hill Y.Y."/>
            <person name="Tuskan G.A."/>
            <person name="Young P.W."/>
            <person name="Sanders I.R."/>
            <person name="Henrissat B."/>
            <person name="Rensing S.A."/>
            <person name="Grigoriev I.V."/>
            <person name="Corradi N."/>
            <person name="Roux C."/>
            <person name="Martin F."/>
        </authorList>
    </citation>
    <scope>NUCLEOTIDE SEQUENCE [LARGE SCALE GENOMIC DNA]</scope>
    <source>
        <strain evidence="1 2">DAOM 197198</strain>
    </source>
</reference>